<dbReference type="RefSeq" id="WP_350331841.1">
    <property type="nucleotide sequence ID" value="NZ_CP054719.1"/>
</dbReference>
<dbReference type="Proteomes" id="UP000594001">
    <property type="component" value="Chromosome"/>
</dbReference>
<keyword evidence="3" id="KW-1185">Reference proteome</keyword>
<accession>A0A7L9RUV2</accession>
<keyword evidence="1" id="KW-0732">Signal</keyword>
<evidence type="ECO:0000313" key="2">
    <source>
        <dbReference type="EMBL" id="QOL20289.1"/>
    </source>
</evidence>
<reference evidence="2 3" key="1">
    <citation type="submission" date="2020-06" db="EMBL/GenBank/DDBJ databases">
        <title>The endosymbiont of the kinetoplastid Bodo saltans is a Paracaedibacter-like alpha-proteobacterium possessing a putative toxin-antitoxin system.</title>
        <authorList>
            <person name="Midha S."/>
            <person name="Rigden D.J."/>
            <person name="Siozios S."/>
            <person name="Hurst G.D.D."/>
            <person name="Jackson A.P."/>
        </authorList>
    </citation>
    <scope>NUCLEOTIDE SEQUENCE [LARGE SCALE GENOMIC DNA]</scope>
    <source>
        <strain evidence="2">Lake Konstanz</strain>
    </source>
</reference>
<proteinExistence type="predicted"/>
<evidence type="ECO:0000256" key="1">
    <source>
        <dbReference type="SAM" id="SignalP"/>
    </source>
</evidence>
<feature type="chain" id="PRO_5032304682" evidence="1">
    <location>
        <begin position="24"/>
        <end position="228"/>
    </location>
</feature>
<dbReference type="PROSITE" id="PS51257">
    <property type="entry name" value="PROKAR_LIPOPROTEIN"/>
    <property type="match status" value="1"/>
</dbReference>
<dbReference type="AlphaFoldDB" id="A0A7L9RUV2"/>
<protein>
    <submittedName>
        <fullName evidence="2">Uncharacterized protein</fullName>
    </submittedName>
</protein>
<sequence length="228" mass="24913">MNRLIFKVVLLVFCMNPISSSCSNPFNAVFDAGNECILNGINSNEGCCSIYKAVFVLAPPLCTTLSSATDISLTSFALYLWDSDHHKRDQLLTTTCWCAFLSYLAHSISHYDLSAEIYKEVGSINNDVNPIKQKIVQLTGRTFLTIILFADVFASMAGDSLLNVIEKECEIVSLICSCAVFVYSACHLMHAIQHLGCHHADADAHTADAHTADAHTASAHLLEPPKTN</sequence>
<evidence type="ECO:0000313" key="3">
    <source>
        <dbReference type="Proteomes" id="UP000594001"/>
    </source>
</evidence>
<gene>
    <name evidence="2" type="ORF">CPBP_01078</name>
</gene>
<feature type="signal peptide" evidence="1">
    <location>
        <begin position="1"/>
        <end position="23"/>
    </location>
</feature>
<name>A0A7L9RUV2_9PROT</name>
<dbReference type="EMBL" id="CP054719">
    <property type="protein sequence ID" value="QOL20289.1"/>
    <property type="molecule type" value="Genomic_DNA"/>
</dbReference>
<organism evidence="2 3">
    <name type="scientific">Candidatus Bodocaedibacter vickermanii</name>
    <dbReference type="NCBI Taxonomy" id="2741701"/>
    <lineage>
        <taxon>Bacteria</taxon>
        <taxon>Pseudomonadati</taxon>
        <taxon>Pseudomonadota</taxon>
        <taxon>Alphaproteobacteria</taxon>
        <taxon>Holosporales</taxon>
        <taxon>Candidatus Paracaedibacteraceae</taxon>
        <taxon>Candidatus Bodocaedibacter</taxon>
    </lineage>
</organism>
<dbReference type="KEGG" id="pbal:CPBP_01078"/>